<gene>
    <name evidence="1" type="ORF">ACFYNQ_15105</name>
</gene>
<sequence length="120" mass="12827">MADGDEESVVDLQSWLADDPGTARLPVTTVVGHGPTMSAFEALNILLNNATDIANFALAYVTWRSTRPPLQLGPADSNRQVGGQRLTHRGTTVDIGHLSAEELAELLRSLSVETSSGEQE</sequence>
<evidence type="ECO:0000313" key="1">
    <source>
        <dbReference type="EMBL" id="MFE9599895.1"/>
    </source>
</evidence>
<reference evidence="1 2" key="1">
    <citation type="submission" date="2024-10" db="EMBL/GenBank/DDBJ databases">
        <title>The Natural Products Discovery Center: Release of the First 8490 Sequenced Strains for Exploring Actinobacteria Biosynthetic Diversity.</title>
        <authorList>
            <person name="Kalkreuter E."/>
            <person name="Kautsar S.A."/>
            <person name="Yang D."/>
            <person name="Bader C.D."/>
            <person name="Teijaro C.N."/>
            <person name="Fluegel L."/>
            <person name="Davis C.M."/>
            <person name="Simpson J.R."/>
            <person name="Lauterbach L."/>
            <person name="Steele A.D."/>
            <person name="Gui C."/>
            <person name="Meng S."/>
            <person name="Li G."/>
            <person name="Viehrig K."/>
            <person name="Ye F."/>
            <person name="Su P."/>
            <person name="Kiefer A.F."/>
            <person name="Nichols A."/>
            <person name="Cepeda A.J."/>
            <person name="Yan W."/>
            <person name="Fan B."/>
            <person name="Jiang Y."/>
            <person name="Adhikari A."/>
            <person name="Zheng C.-J."/>
            <person name="Schuster L."/>
            <person name="Cowan T.M."/>
            <person name="Smanski M.J."/>
            <person name="Chevrette M.G."/>
            <person name="De Carvalho L.P.S."/>
            <person name="Shen B."/>
        </authorList>
    </citation>
    <scope>NUCLEOTIDE SEQUENCE [LARGE SCALE GENOMIC DNA]</scope>
    <source>
        <strain evidence="1 2">NPDC006488</strain>
    </source>
</reference>
<organism evidence="1 2">
    <name type="scientific">Streptomyces hokutonensis</name>
    <dbReference type="NCBI Taxonomy" id="1306990"/>
    <lineage>
        <taxon>Bacteria</taxon>
        <taxon>Bacillati</taxon>
        <taxon>Actinomycetota</taxon>
        <taxon>Actinomycetes</taxon>
        <taxon>Kitasatosporales</taxon>
        <taxon>Streptomycetaceae</taxon>
        <taxon>Streptomyces</taxon>
    </lineage>
</organism>
<dbReference type="EMBL" id="JBIAHM010000004">
    <property type="protein sequence ID" value="MFE9599895.1"/>
    <property type="molecule type" value="Genomic_DNA"/>
</dbReference>
<comment type="caution">
    <text evidence="1">The sequence shown here is derived from an EMBL/GenBank/DDBJ whole genome shotgun (WGS) entry which is preliminary data.</text>
</comment>
<proteinExistence type="predicted"/>
<protein>
    <submittedName>
        <fullName evidence="1">Uncharacterized protein</fullName>
    </submittedName>
</protein>
<dbReference type="Pfam" id="PF19953">
    <property type="entry name" value="EACC1"/>
    <property type="match status" value="1"/>
</dbReference>
<evidence type="ECO:0000313" key="2">
    <source>
        <dbReference type="Proteomes" id="UP001601303"/>
    </source>
</evidence>
<keyword evidence="2" id="KW-1185">Reference proteome</keyword>
<name>A0ABW6M176_9ACTN</name>
<dbReference type="InterPro" id="IPR045428">
    <property type="entry name" value="EACC1"/>
</dbReference>
<dbReference type="Proteomes" id="UP001601303">
    <property type="component" value="Unassembled WGS sequence"/>
</dbReference>
<accession>A0ABW6M176</accession>
<dbReference type="RefSeq" id="WP_388106043.1">
    <property type="nucleotide sequence ID" value="NZ_JBIAHM010000004.1"/>
</dbReference>